<organism evidence="5 6">
    <name type="scientific">Dysgonomonas capnocytophagoides</name>
    <dbReference type="NCBI Taxonomy" id="45254"/>
    <lineage>
        <taxon>Bacteria</taxon>
        <taxon>Pseudomonadati</taxon>
        <taxon>Bacteroidota</taxon>
        <taxon>Bacteroidia</taxon>
        <taxon>Bacteroidales</taxon>
        <taxon>Dysgonomonadaceae</taxon>
        <taxon>Dysgonomonas</taxon>
    </lineage>
</organism>
<evidence type="ECO:0000313" key="5">
    <source>
        <dbReference type="EMBL" id="TFD97507.1"/>
    </source>
</evidence>
<dbReference type="InterPro" id="IPR010998">
    <property type="entry name" value="Integrase_recombinase_N"/>
</dbReference>
<dbReference type="GO" id="GO:0015074">
    <property type="term" value="P:DNA integration"/>
    <property type="evidence" value="ECO:0007669"/>
    <property type="project" value="InterPro"/>
</dbReference>
<dbReference type="InterPro" id="IPR025269">
    <property type="entry name" value="SAM-like_dom"/>
</dbReference>
<sequence length="398" mass="46638">MDATVNVLCYKLKTLSDGSHPLMLCVTKDGKRKYQSLKVSILPQFWDFIKNKPKRNCPNKEFIQKLINDKIEEYTQQILEFTVEQKDFTVTKLLQSISTITSKRTVYEFLNSEIERLYKEGRLKYASTFKELRTSLLDFNKHLDIYFSDIDINWLKTYESHLRNKGLGDNSLGVRFRTFRVLYNRAITENIVKADYYPFRIYKVSKLKKETVKRSIAKSDVELIINYKTDREYTQLAIDLFYFSYLSGGINFVDMAYLTRDNIIDTRLVYTRKKTKKLIKLPIQDKALFIVEKYHSDNAYLFPILSAFHKTAQQKANRVNKVLRIINKSLKEIGEELELPIDITTYVARHTYATVLKRSGVNTSIISESLGHSSEKITQIYLDSFENSQIDEAMKNLL</sequence>
<dbReference type="InterPro" id="IPR002104">
    <property type="entry name" value="Integrase_catalytic"/>
</dbReference>
<dbReference type="EMBL" id="SOML01000003">
    <property type="protein sequence ID" value="TFD97507.1"/>
    <property type="molecule type" value="Genomic_DNA"/>
</dbReference>
<comment type="caution">
    <text evidence="5">The sequence shown here is derived from an EMBL/GenBank/DDBJ whole genome shotgun (WGS) entry which is preliminary data.</text>
</comment>
<name>A0A4Y8L5D4_9BACT</name>
<dbReference type="OrthoDB" id="1094492at2"/>
<protein>
    <submittedName>
        <fullName evidence="5">Site-specific integrase</fullName>
    </submittedName>
</protein>
<evidence type="ECO:0000256" key="1">
    <source>
        <dbReference type="ARBA" id="ARBA00008857"/>
    </source>
</evidence>
<dbReference type="Proteomes" id="UP000297861">
    <property type="component" value="Unassembled WGS sequence"/>
</dbReference>
<evidence type="ECO:0000256" key="2">
    <source>
        <dbReference type="ARBA" id="ARBA00023125"/>
    </source>
</evidence>
<proteinExistence type="inferred from homology"/>
<feature type="domain" description="Tyr recombinase" evidence="4">
    <location>
        <begin position="211"/>
        <end position="395"/>
    </location>
</feature>
<dbReference type="PANTHER" id="PTHR30349:SF64">
    <property type="entry name" value="PROPHAGE INTEGRASE INTD-RELATED"/>
    <property type="match status" value="1"/>
</dbReference>
<dbReference type="RefSeq" id="WP_134435974.1">
    <property type="nucleotide sequence ID" value="NZ_SOML01000003.1"/>
</dbReference>
<dbReference type="InterPro" id="IPR035386">
    <property type="entry name" value="Arm-DNA-bind_5"/>
</dbReference>
<evidence type="ECO:0000313" key="6">
    <source>
        <dbReference type="Proteomes" id="UP000297861"/>
    </source>
</evidence>
<dbReference type="GO" id="GO:0006310">
    <property type="term" value="P:DNA recombination"/>
    <property type="evidence" value="ECO:0007669"/>
    <property type="project" value="UniProtKB-KW"/>
</dbReference>
<comment type="similarity">
    <text evidence="1">Belongs to the 'phage' integrase family.</text>
</comment>
<reference evidence="5 6" key="1">
    <citation type="submission" date="2019-03" db="EMBL/GenBank/DDBJ databases">
        <title>San Antonio Military Medical Center submission to MRSN (WRAIR), pending publication.</title>
        <authorList>
            <person name="Blyth D.M."/>
            <person name="Mccarthy S.L."/>
            <person name="Schall S.E."/>
            <person name="Stam J.A."/>
            <person name="Ong A.C."/>
            <person name="Mcgann P.T."/>
        </authorList>
    </citation>
    <scope>NUCLEOTIDE SEQUENCE [LARGE SCALE GENOMIC DNA]</scope>
    <source>
        <strain evidence="5 6">MRSN571793</strain>
    </source>
</reference>
<dbReference type="Gene3D" id="1.10.443.10">
    <property type="entry name" value="Intergrase catalytic core"/>
    <property type="match status" value="1"/>
</dbReference>
<dbReference type="SUPFAM" id="SSF56349">
    <property type="entry name" value="DNA breaking-rejoining enzymes"/>
    <property type="match status" value="1"/>
</dbReference>
<dbReference type="Gene3D" id="1.10.150.130">
    <property type="match status" value="1"/>
</dbReference>
<dbReference type="Pfam" id="PF13102">
    <property type="entry name" value="Phage_int_SAM_5"/>
    <property type="match status" value="1"/>
</dbReference>
<keyword evidence="3" id="KW-0233">DNA recombination</keyword>
<evidence type="ECO:0000256" key="3">
    <source>
        <dbReference type="ARBA" id="ARBA00023172"/>
    </source>
</evidence>
<dbReference type="Pfam" id="PF00589">
    <property type="entry name" value="Phage_integrase"/>
    <property type="match status" value="1"/>
</dbReference>
<gene>
    <name evidence="5" type="ORF">E2605_06550</name>
</gene>
<dbReference type="Pfam" id="PF17293">
    <property type="entry name" value="Arm-DNA-bind_5"/>
    <property type="match status" value="1"/>
</dbReference>
<dbReference type="InterPro" id="IPR050090">
    <property type="entry name" value="Tyrosine_recombinase_XerCD"/>
</dbReference>
<dbReference type="InterPro" id="IPR013762">
    <property type="entry name" value="Integrase-like_cat_sf"/>
</dbReference>
<dbReference type="CDD" id="cd01185">
    <property type="entry name" value="INTN1_C_like"/>
    <property type="match status" value="1"/>
</dbReference>
<keyword evidence="6" id="KW-1185">Reference proteome</keyword>
<evidence type="ECO:0000259" key="4">
    <source>
        <dbReference type="PROSITE" id="PS51898"/>
    </source>
</evidence>
<dbReference type="PROSITE" id="PS51898">
    <property type="entry name" value="TYR_RECOMBINASE"/>
    <property type="match status" value="1"/>
</dbReference>
<dbReference type="GO" id="GO:0003677">
    <property type="term" value="F:DNA binding"/>
    <property type="evidence" value="ECO:0007669"/>
    <property type="project" value="UniProtKB-KW"/>
</dbReference>
<dbReference type="InterPro" id="IPR011010">
    <property type="entry name" value="DNA_brk_join_enz"/>
</dbReference>
<accession>A0A4Y8L5D4</accession>
<dbReference type="STRING" id="1121485.GCA_000426485_01099"/>
<dbReference type="AlphaFoldDB" id="A0A4Y8L5D4"/>
<keyword evidence="2" id="KW-0238">DNA-binding</keyword>
<dbReference type="PANTHER" id="PTHR30349">
    <property type="entry name" value="PHAGE INTEGRASE-RELATED"/>
    <property type="match status" value="1"/>
</dbReference>